<dbReference type="SMART" id="SM00219">
    <property type="entry name" value="TyrKc"/>
    <property type="match status" value="1"/>
</dbReference>
<dbReference type="InterPro" id="IPR011990">
    <property type="entry name" value="TPR-like_helical_dom_sf"/>
</dbReference>
<dbReference type="GO" id="GO:0004674">
    <property type="term" value="F:protein serine/threonine kinase activity"/>
    <property type="evidence" value="ECO:0007669"/>
    <property type="project" value="TreeGrafter"/>
</dbReference>
<dbReference type="Gene3D" id="1.10.510.10">
    <property type="entry name" value="Transferase(Phosphotransferase) domain 1"/>
    <property type="match status" value="1"/>
</dbReference>
<dbReference type="Gene3D" id="1.25.40.10">
    <property type="entry name" value="Tetratricopeptide repeat domain"/>
    <property type="match status" value="1"/>
</dbReference>
<feature type="domain" description="Protein kinase" evidence="5">
    <location>
        <begin position="1"/>
        <end position="142"/>
    </location>
</feature>
<dbReference type="InterPro" id="IPR020635">
    <property type="entry name" value="Tyr_kinase_cat_dom"/>
</dbReference>
<keyword evidence="7" id="KW-1185">Reference proteome</keyword>
<dbReference type="PROSITE" id="PS50011">
    <property type="entry name" value="PROTEIN_KINASE_DOM"/>
    <property type="match status" value="1"/>
</dbReference>
<proteinExistence type="predicted"/>
<evidence type="ECO:0000256" key="4">
    <source>
        <dbReference type="ARBA" id="ARBA00022840"/>
    </source>
</evidence>
<evidence type="ECO:0000256" key="2">
    <source>
        <dbReference type="ARBA" id="ARBA00022741"/>
    </source>
</evidence>
<feature type="non-terminal residue" evidence="6">
    <location>
        <position position="293"/>
    </location>
</feature>
<reference evidence="6" key="1">
    <citation type="submission" date="2021-06" db="EMBL/GenBank/DDBJ databases">
        <authorList>
            <person name="Kallberg Y."/>
            <person name="Tangrot J."/>
            <person name="Rosling A."/>
        </authorList>
    </citation>
    <scope>NUCLEOTIDE SEQUENCE</scope>
    <source>
        <strain evidence="6">MT106</strain>
    </source>
</reference>
<evidence type="ECO:0000313" key="6">
    <source>
        <dbReference type="EMBL" id="CAG8687015.1"/>
    </source>
</evidence>
<evidence type="ECO:0000259" key="5">
    <source>
        <dbReference type="PROSITE" id="PS50011"/>
    </source>
</evidence>
<dbReference type="PROSITE" id="PS00108">
    <property type="entry name" value="PROTEIN_KINASE_ST"/>
    <property type="match status" value="1"/>
</dbReference>
<keyword evidence="1" id="KW-0808">Transferase</keyword>
<organism evidence="6 7">
    <name type="scientific">Ambispora gerdemannii</name>
    <dbReference type="NCBI Taxonomy" id="144530"/>
    <lineage>
        <taxon>Eukaryota</taxon>
        <taxon>Fungi</taxon>
        <taxon>Fungi incertae sedis</taxon>
        <taxon>Mucoromycota</taxon>
        <taxon>Glomeromycotina</taxon>
        <taxon>Glomeromycetes</taxon>
        <taxon>Archaeosporales</taxon>
        <taxon>Ambisporaceae</taxon>
        <taxon>Ambispora</taxon>
    </lineage>
</organism>
<dbReference type="SUPFAM" id="SSF81901">
    <property type="entry name" value="HCP-like"/>
    <property type="match status" value="1"/>
</dbReference>
<protein>
    <submittedName>
        <fullName evidence="6">8135_t:CDS:1</fullName>
    </submittedName>
</protein>
<keyword evidence="4" id="KW-0067">ATP-binding</keyword>
<evidence type="ECO:0000256" key="1">
    <source>
        <dbReference type="ARBA" id="ARBA00022679"/>
    </source>
</evidence>
<accession>A0A9N9EUH8</accession>
<dbReference type="PANTHER" id="PTHR44329:SF288">
    <property type="entry name" value="MITOGEN-ACTIVATED PROTEIN KINASE KINASE KINASE 20"/>
    <property type="match status" value="1"/>
</dbReference>
<dbReference type="PANTHER" id="PTHR44329">
    <property type="entry name" value="SERINE/THREONINE-PROTEIN KINASE TNNI3K-RELATED"/>
    <property type="match status" value="1"/>
</dbReference>
<sequence length="293" mass="34101">DIFHHDVKSANILIDKDLNVKLSNFDLARFSDELTTSLSGQMKSIRWTAPEKLNATYVAYSREMDVYSFAIVMWEIAARKEPFYQISDNIEVSEKIKKGDRPSPNPNDIMPEYQRIMELGWAQSFRFRPTMQQIIHELHMLYKPVKTKYEKIKQIKSEKSYTLPPWKDVTTAINKKNYEEAIEGLELYVKSDTKEAYLARYYAGKLLYEGHDSVPPDEFQAMVYLREAADHLPASNFTPLAQYLYAHICLNGTHYDQDNGIRYLRMAVRASEKNALFLYGNILFNGEHGEQIN</sequence>
<name>A0A9N9EUH8_9GLOM</name>
<dbReference type="GO" id="GO:0004713">
    <property type="term" value="F:protein tyrosine kinase activity"/>
    <property type="evidence" value="ECO:0007669"/>
    <property type="project" value="InterPro"/>
</dbReference>
<dbReference type="SUPFAM" id="SSF56112">
    <property type="entry name" value="Protein kinase-like (PK-like)"/>
    <property type="match status" value="1"/>
</dbReference>
<gene>
    <name evidence="6" type="ORF">AGERDE_LOCUS12954</name>
</gene>
<dbReference type="InterPro" id="IPR000719">
    <property type="entry name" value="Prot_kinase_dom"/>
</dbReference>
<dbReference type="GO" id="GO:0005524">
    <property type="term" value="F:ATP binding"/>
    <property type="evidence" value="ECO:0007669"/>
    <property type="project" value="UniProtKB-KW"/>
</dbReference>
<dbReference type="OrthoDB" id="2314769at2759"/>
<dbReference type="InterPro" id="IPR051681">
    <property type="entry name" value="Ser/Thr_Kinases-Pseudokinases"/>
</dbReference>
<evidence type="ECO:0000313" key="7">
    <source>
        <dbReference type="Proteomes" id="UP000789831"/>
    </source>
</evidence>
<dbReference type="EMBL" id="CAJVPL010012729">
    <property type="protein sequence ID" value="CAG8687015.1"/>
    <property type="molecule type" value="Genomic_DNA"/>
</dbReference>
<dbReference type="InterPro" id="IPR011009">
    <property type="entry name" value="Kinase-like_dom_sf"/>
</dbReference>
<evidence type="ECO:0000256" key="3">
    <source>
        <dbReference type="ARBA" id="ARBA00022777"/>
    </source>
</evidence>
<dbReference type="AlphaFoldDB" id="A0A9N9EUH8"/>
<dbReference type="InterPro" id="IPR001245">
    <property type="entry name" value="Ser-Thr/Tyr_kinase_cat_dom"/>
</dbReference>
<feature type="non-terminal residue" evidence="6">
    <location>
        <position position="1"/>
    </location>
</feature>
<keyword evidence="3" id="KW-0418">Kinase</keyword>
<dbReference type="Pfam" id="PF07714">
    <property type="entry name" value="PK_Tyr_Ser-Thr"/>
    <property type="match status" value="1"/>
</dbReference>
<dbReference type="Proteomes" id="UP000789831">
    <property type="component" value="Unassembled WGS sequence"/>
</dbReference>
<comment type="caution">
    <text evidence="6">The sequence shown here is derived from an EMBL/GenBank/DDBJ whole genome shotgun (WGS) entry which is preliminary data.</text>
</comment>
<keyword evidence="2" id="KW-0547">Nucleotide-binding</keyword>
<dbReference type="InterPro" id="IPR008271">
    <property type="entry name" value="Ser/Thr_kinase_AS"/>
</dbReference>